<comment type="caution">
    <text evidence="1">The sequence shown here is derived from an EMBL/GenBank/DDBJ whole genome shotgun (WGS) entry which is preliminary data.</text>
</comment>
<evidence type="ECO:0000313" key="2">
    <source>
        <dbReference type="Proteomes" id="UP001432027"/>
    </source>
</evidence>
<keyword evidence="2" id="KW-1185">Reference proteome</keyword>
<gene>
    <name evidence="1" type="ORF">PENTCL1PPCAC_23934</name>
</gene>
<accession>A0AAV5U4J3</accession>
<reference evidence="1" key="1">
    <citation type="submission" date="2023-10" db="EMBL/GenBank/DDBJ databases">
        <title>Genome assembly of Pristionchus species.</title>
        <authorList>
            <person name="Yoshida K."/>
            <person name="Sommer R.J."/>
        </authorList>
    </citation>
    <scope>NUCLEOTIDE SEQUENCE</scope>
    <source>
        <strain evidence="1">RS0144</strain>
    </source>
</reference>
<feature type="non-terminal residue" evidence="1">
    <location>
        <position position="107"/>
    </location>
</feature>
<sequence length="107" mass="12461">MIISAKARELILDFFQLDPIEEDFLKKYSQIVPNSHLCVSSHDEHLQTSLLRPSDDLSGGLSSFETLMMPKLQIDTNWLVPAITERLRQRRQGTWRFRSSRRITGMD</sequence>
<dbReference type="AlphaFoldDB" id="A0AAV5U4J3"/>
<name>A0AAV5U4J3_9BILA</name>
<proteinExistence type="predicted"/>
<dbReference type="Proteomes" id="UP001432027">
    <property type="component" value="Unassembled WGS sequence"/>
</dbReference>
<organism evidence="1 2">
    <name type="scientific">Pristionchus entomophagus</name>
    <dbReference type="NCBI Taxonomy" id="358040"/>
    <lineage>
        <taxon>Eukaryota</taxon>
        <taxon>Metazoa</taxon>
        <taxon>Ecdysozoa</taxon>
        <taxon>Nematoda</taxon>
        <taxon>Chromadorea</taxon>
        <taxon>Rhabditida</taxon>
        <taxon>Rhabditina</taxon>
        <taxon>Diplogasteromorpha</taxon>
        <taxon>Diplogasteroidea</taxon>
        <taxon>Neodiplogasteridae</taxon>
        <taxon>Pristionchus</taxon>
    </lineage>
</organism>
<evidence type="ECO:0000313" key="1">
    <source>
        <dbReference type="EMBL" id="GMT01760.1"/>
    </source>
</evidence>
<dbReference type="EMBL" id="BTSX01000005">
    <property type="protein sequence ID" value="GMT01760.1"/>
    <property type="molecule type" value="Genomic_DNA"/>
</dbReference>
<protein>
    <submittedName>
        <fullName evidence="1">Uncharacterized protein</fullName>
    </submittedName>
</protein>